<dbReference type="InterPro" id="IPR029055">
    <property type="entry name" value="Ntn_hydrolases_N"/>
</dbReference>
<dbReference type="GO" id="GO:0004066">
    <property type="term" value="F:asparagine synthase (glutamine-hydrolyzing) activity"/>
    <property type="evidence" value="ECO:0007669"/>
    <property type="project" value="UniProtKB-EC"/>
</dbReference>
<comment type="caution">
    <text evidence="10">The sequence shown here is derived from an EMBL/GenBank/DDBJ whole genome shotgun (WGS) entry which is preliminary data.</text>
</comment>
<dbReference type="InterPro" id="IPR033738">
    <property type="entry name" value="AsnB_N"/>
</dbReference>
<dbReference type="InterPro" id="IPR017932">
    <property type="entry name" value="GATase_2_dom"/>
</dbReference>
<dbReference type="RefSeq" id="WP_200353876.1">
    <property type="nucleotide sequence ID" value="NZ_JAENIL010000003.1"/>
</dbReference>
<evidence type="ECO:0000256" key="8">
    <source>
        <dbReference type="PIRSR" id="PIRSR001589-2"/>
    </source>
</evidence>
<dbReference type="EMBL" id="JAENIL010000003">
    <property type="protein sequence ID" value="MBK1875657.1"/>
    <property type="molecule type" value="Genomic_DNA"/>
</dbReference>
<reference evidence="10" key="1">
    <citation type="submission" date="2021-01" db="EMBL/GenBank/DDBJ databases">
        <title>Modified the classification status of verrucomicrobia.</title>
        <authorList>
            <person name="Feng X."/>
        </authorList>
    </citation>
    <scope>NUCLEOTIDE SEQUENCE</scope>
    <source>
        <strain evidence="10">KCTC 13126</strain>
    </source>
</reference>
<proteinExistence type="inferred from homology"/>
<sequence>MSDFAGIFNFTPNPALRSNLEAMSLAMREHAFDSRDSWVLKNLGLAHQLLQRSPEDRYERQPLQEPPYTIVGDIRIDNREELAAELGISSLKIPSLPDSRLVLLAYQKWGKNCFSKLVGAFSIAIFDHSKGELVLARDPLGQKPLLYHEGSDFFAFSTLSKALHAHPRIPRKLNEPKLAELLALNHNDHRTTVYDSIHRVPPSHFLKVTNGRIQIEKYYDLATIEPIRCKSDQEYLDLGRSIFEKSVKSALRSDRPIGAMMSGGLDSSSVACVAANLLAQEGVTLPTLTHVPQHPKGDEGTQSQYFDETPLVHQIHKKTKNLRLNFVKSTGRTLFHELDRRQRLIGIPDRNPLNHIWIDQISELAEERGIRVLLGGARGNMTLSYNGIPHLSELAKKGNWIRLATMLRQGAKELPGSPLRLLRNQLLAQYKPIVALHRLLNKDDIRYLGWKGYSALNNKYAQEIDIDTRNERLGFDPRFLPPSDPRAFRIVLLTGPDYFGDFSRVLSGAFKTEIRDPMADLRLVRFCLSIPDEQYIKNGQPRSLIKRMMANVLPKSVLENKRKGLQASDWPERLLMAKPQIEAELALLQKSDTARRILDLDRMKNLVEHWPSGGWYERETTYHYHYLLPRGIVVGRFIRRFEEGKL</sequence>
<dbReference type="SUPFAM" id="SSF52402">
    <property type="entry name" value="Adenine nucleotide alpha hydrolases-like"/>
    <property type="match status" value="1"/>
</dbReference>
<protein>
    <recommendedName>
        <fullName evidence="3">asparagine synthase (glutamine-hydrolyzing)</fullName>
        <ecNumber evidence="3">6.3.5.4</ecNumber>
    </recommendedName>
</protein>
<dbReference type="Gene3D" id="3.40.50.620">
    <property type="entry name" value="HUPs"/>
    <property type="match status" value="2"/>
</dbReference>
<evidence type="ECO:0000313" key="10">
    <source>
        <dbReference type="EMBL" id="MBK1875657.1"/>
    </source>
</evidence>
<dbReference type="PANTHER" id="PTHR43284">
    <property type="entry name" value="ASPARAGINE SYNTHETASE (GLUTAMINE-HYDROLYZING)"/>
    <property type="match status" value="1"/>
</dbReference>
<keyword evidence="5 8" id="KW-0067">ATP-binding</keyword>
<keyword evidence="11" id="KW-1185">Reference proteome</keyword>
<evidence type="ECO:0000256" key="7">
    <source>
        <dbReference type="ARBA" id="ARBA00048741"/>
    </source>
</evidence>
<feature type="domain" description="Glutamine amidotransferase type-2" evidence="9">
    <location>
        <begin position="2"/>
        <end position="211"/>
    </location>
</feature>
<comment type="pathway">
    <text evidence="1">Amino-acid biosynthesis; L-asparagine biosynthesis; L-asparagine from L-aspartate (L-Gln route): step 1/1.</text>
</comment>
<dbReference type="InterPro" id="IPR014729">
    <property type="entry name" value="Rossmann-like_a/b/a_fold"/>
</dbReference>
<dbReference type="Pfam" id="PF13537">
    <property type="entry name" value="GATase_7"/>
    <property type="match status" value="1"/>
</dbReference>
<organism evidence="10 11">
    <name type="scientific">Pelagicoccus mobilis</name>
    <dbReference type="NCBI Taxonomy" id="415221"/>
    <lineage>
        <taxon>Bacteria</taxon>
        <taxon>Pseudomonadati</taxon>
        <taxon>Verrucomicrobiota</taxon>
        <taxon>Opitutia</taxon>
        <taxon>Puniceicoccales</taxon>
        <taxon>Pelagicoccaceae</taxon>
        <taxon>Pelagicoccus</taxon>
    </lineage>
</organism>
<dbReference type="EC" id="6.3.5.4" evidence="3"/>
<evidence type="ECO:0000256" key="1">
    <source>
        <dbReference type="ARBA" id="ARBA00005187"/>
    </source>
</evidence>
<evidence type="ECO:0000313" key="11">
    <source>
        <dbReference type="Proteomes" id="UP000617628"/>
    </source>
</evidence>
<comment type="similarity">
    <text evidence="2">Belongs to the asparagine synthetase family.</text>
</comment>
<dbReference type="PANTHER" id="PTHR43284:SF1">
    <property type="entry name" value="ASPARAGINE SYNTHETASE"/>
    <property type="match status" value="1"/>
</dbReference>
<name>A0A934RRP4_9BACT</name>
<keyword evidence="6" id="KW-0315">Glutamine amidotransferase</keyword>
<feature type="binding site" evidence="8">
    <location>
        <position position="98"/>
    </location>
    <ligand>
        <name>L-glutamine</name>
        <dbReference type="ChEBI" id="CHEBI:58359"/>
    </ligand>
</feature>
<dbReference type="GO" id="GO:0005524">
    <property type="term" value="F:ATP binding"/>
    <property type="evidence" value="ECO:0007669"/>
    <property type="project" value="UniProtKB-KW"/>
</dbReference>
<evidence type="ECO:0000256" key="2">
    <source>
        <dbReference type="ARBA" id="ARBA00005752"/>
    </source>
</evidence>
<dbReference type="Proteomes" id="UP000617628">
    <property type="component" value="Unassembled WGS sequence"/>
</dbReference>
<evidence type="ECO:0000259" key="9">
    <source>
        <dbReference type="PROSITE" id="PS51278"/>
    </source>
</evidence>
<dbReference type="GO" id="GO:0006529">
    <property type="term" value="P:asparagine biosynthetic process"/>
    <property type="evidence" value="ECO:0007669"/>
    <property type="project" value="InterPro"/>
</dbReference>
<dbReference type="SUPFAM" id="SSF56235">
    <property type="entry name" value="N-terminal nucleophile aminohydrolases (Ntn hydrolases)"/>
    <property type="match status" value="1"/>
</dbReference>
<keyword evidence="4 8" id="KW-0547">Nucleotide-binding</keyword>
<evidence type="ECO:0000256" key="4">
    <source>
        <dbReference type="ARBA" id="ARBA00022741"/>
    </source>
</evidence>
<dbReference type="InterPro" id="IPR006426">
    <property type="entry name" value="Asn_synth_AEB"/>
</dbReference>
<dbReference type="AlphaFoldDB" id="A0A934RRP4"/>
<dbReference type="Gene3D" id="3.60.20.10">
    <property type="entry name" value="Glutamine Phosphoribosylpyrophosphate, subunit 1, domain 1"/>
    <property type="match status" value="1"/>
</dbReference>
<evidence type="ECO:0000256" key="6">
    <source>
        <dbReference type="ARBA" id="ARBA00022962"/>
    </source>
</evidence>
<dbReference type="PROSITE" id="PS51278">
    <property type="entry name" value="GATASE_TYPE_2"/>
    <property type="match status" value="1"/>
</dbReference>
<accession>A0A934RRP4</accession>
<evidence type="ECO:0000256" key="5">
    <source>
        <dbReference type="ARBA" id="ARBA00022840"/>
    </source>
</evidence>
<dbReference type="PIRSF" id="PIRSF001589">
    <property type="entry name" value="Asn_synthetase_glu-h"/>
    <property type="match status" value="1"/>
</dbReference>
<dbReference type="Pfam" id="PF00733">
    <property type="entry name" value="Asn_synthase"/>
    <property type="match status" value="1"/>
</dbReference>
<comment type="catalytic activity">
    <reaction evidence="7">
        <text>L-aspartate + L-glutamine + ATP + H2O = L-asparagine + L-glutamate + AMP + diphosphate + H(+)</text>
        <dbReference type="Rhea" id="RHEA:12228"/>
        <dbReference type="ChEBI" id="CHEBI:15377"/>
        <dbReference type="ChEBI" id="CHEBI:15378"/>
        <dbReference type="ChEBI" id="CHEBI:29985"/>
        <dbReference type="ChEBI" id="CHEBI:29991"/>
        <dbReference type="ChEBI" id="CHEBI:30616"/>
        <dbReference type="ChEBI" id="CHEBI:33019"/>
        <dbReference type="ChEBI" id="CHEBI:58048"/>
        <dbReference type="ChEBI" id="CHEBI:58359"/>
        <dbReference type="ChEBI" id="CHEBI:456215"/>
        <dbReference type="EC" id="6.3.5.4"/>
    </reaction>
</comment>
<gene>
    <name evidence="10" type="ORF">JIN87_02195</name>
</gene>
<evidence type="ECO:0000256" key="3">
    <source>
        <dbReference type="ARBA" id="ARBA00012737"/>
    </source>
</evidence>
<dbReference type="CDD" id="cd00712">
    <property type="entry name" value="AsnB"/>
    <property type="match status" value="1"/>
</dbReference>
<dbReference type="InterPro" id="IPR001962">
    <property type="entry name" value="Asn_synthase"/>
</dbReference>
<dbReference type="InterPro" id="IPR051786">
    <property type="entry name" value="ASN_synthetase/amidase"/>
</dbReference>